<reference evidence="1 2" key="1">
    <citation type="journal article" date="2019" name="Genome Biol. Evol.">
        <title>Insights into the evolution of the New World diploid cottons (Gossypium, subgenus Houzingenia) based on genome sequencing.</title>
        <authorList>
            <person name="Grover C.E."/>
            <person name="Arick M.A. 2nd"/>
            <person name="Thrash A."/>
            <person name="Conover J.L."/>
            <person name="Sanders W.S."/>
            <person name="Peterson D.G."/>
            <person name="Frelichowski J.E."/>
            <person name="Scheffler J.A."/>
            <person name="Scheffler B.E."/>
            <person name="Wendel J.F."/>
        </authorList>
    </citation>
    <scope>NUCLEOTIDE SEQUENCE [LARGE SCALE GENOMIC DNA]</scope>
    <source>
        <strain evidence="1">8</strain>
        <tissue evidence="1">Leaf</tissue>
    </source>
</reference>
<accession>A0A7J8PMI6</accession>
<dbReference type="AlphaFoldDB" id="A0A7J8PMI6"/>
<gene>
    <name evidence="1" type="ORF">Gorai_019204</name>
</gene>
<comment type="caution">
    <text evidence="1">The sequence shown here is derived from an EMBL/GenBank/DDBJ whole genome shotgun (WGS) entry which is preliminary data.</text>
</comment>
<organism evidence="1 2">
    <name type="scientific">Gossypium raimondii</name>
    <name type="common">Peruvian cotton</name>
    <name type="synonym">Gossypium klotzschianum subsp. raimondii</name>
    <dbReference type="NCBI Taxonomy" id="29730"/>
    <lineage>
        <taxon>Eukaryota</taxon>
        <taxon>Viridiplantae</taxon>
        <taxon>Streptophyta</taxon>
        <taxon>Embryophyta</taxon>
        <taxon>Tracheophyta</taxon>
        <taxon>Spermatophyta</taxon>
        <taxon>Magnoliopsida</taxon>
        <taxon>eudicotyledons</taxon>
        <taxon>Gunneridae</taxon>
        <taxon>Pentapetalae</taxon>
        <taxon>rosids</taxon>
        <taxon>malvids</taxon>
        <taxon>Malvales</taxon>
        <taxon>Malvaceae</taxon>
        <taxon>Malvoideae</taxon>
        <taxon>Gossypium</taxon>
    </lineage>
</organism>
<proteinExistence type="predicted"/>
<sequence length="121" mass="13362">MDKGVMLVPLCSRCGGTKDLDHVILMCPKAQDSWVHANCVFDAAQLATVVYHQPSSRIVAGDLNMIVHTRGRFDCVKQGVIGFATVIRDCTGYMVICFSRFENALLSPRLTKAYAIREALL</sequence>
<name>A0A7J8PMI6_GOSRA</name>
<protein>
    <submittedName>
        <fullName evidence="1">Uncharacterized protein</fullName>
    </submittedName>
</protein>
<dbReference type="EMBL" id="JABEZZ010000007">
    <property type="protein sequence ID" value="MBA0590499.1"/>
    <property type="molecule type" value="Genomic_DNA"/>
</dbReference>
<evidence type="ECO:0000313" key="2">
    <source>
        <dbReference type="Proteomes" id="UP000593578"/>
    </source>
</evidence>
<dbReference type="Proteomes" id="UP000593578">
    <property type="component" value="Unassembled WGS sequence"/>
</dbReference>
<evidence type="ECO:0000313" key="1">
    <source>
        <dbReference type="EMBL" id="MBA0590499.1"/>
    </source>
</evidence>